<proteinExistence type="predicted"/>
<feature type="region of interest" description="Disordered" evidence="1">
    <location>
        <begin position="28"/>
        <end position="69"/>
    </location>
</feature>
<accession>L2GTD7</accession>
<evidence type="ECO:0000313" key="3">
    <source>
        <dbReference type="Proteomes" id="UP000011081"/>
    </source>
</evidence>
<dbReference type="OMA" id="WFLRGMG"/>
<dbReference type="VEuPathDB" id="MicrosporidiaDB:VCUG_01614"/>
<feature type="compositionally biased region" description="Basic and acidic residues" evidence="1">
    <location>
        <begin position="29"/>
        <end position="50"/>
    </location>
</feature>
<gene>
    <name evidence="2" type="ORF">VCUG_01614</name>
</gene>
<dbReference type="InParanoid" id="L2GTD7"/>
<organism evidence="2 3">
    <name type="scientific">Vavraia culicis (isolate floridensis)</name>
    <name type="common">Microsporidian parasite</name>
    <dbReference type="NCBI Taxonomy" id="948595"/>
    <lineage>
        <taxon>Eukaryota</taxon>
        <taxon>Fungi</taxon>
        <taxon>Fungi incertae sedis</taxon>
        <taxon>Microsporidia</taxon>
        <taxon>Pleistophoridae</taxon>
        <taxon>Vavraia</taxon>
    </lineage>
</organism>
<dbReference type="GeneID" id="19879490"/>
<sequence>MFDILSRNFDLETLPPFVTRYALNEEYDDGKNSEKEKRTKSRTYGERNAECVDDSSAEAGGSIHGTDSDKSAPLPYRMVSVCPNKTLITSLLRNRSYDLINTVIRTKEDISAAIDTHTDLITLPSNISIDKGQLQKIREKRIYVNIPVFTNMCMLNTLKRYTDTVVLSTYAQNAFELRNEDEFRWFLRGMGMSERTCKRIRGNWQYVIRRSVERRMDGCVGCDDGRLIVKDYLNLYGSV</sequence>
<dbReference type="Proteomes" id="UP000011081">
    <property type="component" value="Unassembled WGS sequence"/>
</dbReference>
<evidence type="ECO:0000313" key="2">
    <source>
        <dbReference type="EMBL" id="ELA46916.1"/>
    </source>
</evidence>
<dbReference type="HOGENOM" id="CLU_1161899_0_0_1"/>
<dbReference type="OrthoDB" id="10424852at2759"/>
<reference evidence="3" key="1">
    <citation type="submission" date="2011-03" db="EMBL/GenBank/DDBJ databases">
        <title>The genome sequence of Vavraia culicis strain floridensis.</title>
        <authorList>
            <consortium name="The Broad Institute Genome Sequencing Platform"/>
            <person name="Cuomo C."/>
            <person name="Becnel J."/>
            <person name="Sanscrainte N."/>
            <person name="Young S.K."/>
            <person name="Zeng Q."/>
            <person name="Gargeya S."/>
            <person name="Fitzgerald M."/>
            <person name="Haas B."/>
            <person name="Abouelleil A."/>
            <person name="Alvarado L."/>
            <person name="Arachchi H.M."/>
            <person name="Berlin A."/>
            <person name="Chapman S.B."/>
            <person name="Gearin G."/>
            <person name="Goldberg J."/>
            <person name="Griggs A."/>
            <person name="Gujja S."/>
            <person name="Hansen M."/>
            <person name="Heiman D."/>
            <person name="Howarth C."/>
            <person name="Larimer J."/>
            <person name="Lui A."/>
            <person name="MacDonald P.J.P."/>
            <person name="McCowen C."/>
            <person name="Montmayeur A."/>
            <person name="Murphy C."/>
            <person name="Neiman D."/>
            <person name="Pearson M."/>
            <person name="Priest M."/>
            <person name="Roberts A."/>
            <person name="Saif S."/>
            <person name="Shea T."/>
            <person name="Sisk P."/>
            <person name="Stolte C."/>
            <person name="Sykes S."/>
            <person name="Wortman J."/>
            <person name="Nusbaum C."/>
            <person name="Birren B."/>
        </authorList>
    </citation>
    <scope>NUCLEOTIDE SEQUENCE [LARGE SCALE GENOMIC DNA]</scope>
    <source>
        <strain evidence="3">floridensis</strain>
    </source>
</reference>
<dbReference type="SUPFAM" id="SSF89550">
    <property type="entry name" value="PHP domain-like"/>
    <property type="match status" value="1"/>
</dbReference>
<name>L2GTD7_VAVCU</name>
<evidence type="ECO:0000256" key="1">
    <source>
        <dbReference type="SAM" id="MobiDB-lite"/>
    </source>
</evidence>
<protein>
    <submittedName>
        <fullName evidence="2">Uncharacterized protein</fullName>
    </submittedName>
</protein>
<dbReference type="InterPro" id="IPR016195">
    <property type="entry name" value="Pol/histidinol_Pase-like"/>
</dbReference>
<dbReference type="AlphaFoldDB" id="L2GTD7"/>
<dbReference type="RefSeq" id="XP_008074632.1">
    <property type="nucleotide sequence ID" value="XM_008076441.1"/>
</dbReference>
<keyword evidence="3" id="KW-1185">Reference proteome</keyword>
<dbReference type="EMBL" id="GL877429">
    <property type="protein sequence ID" value="ELA46916.1"/>
    <property type="molecule type" value="Genomic_DNA"/>
</dbReference>